<evidence type="ECO:0000313" key="3">
    <source>
        <dbReference type="EMBL" id="GAX12529.1"/>
    </source>
</evidence>
<dbReference type="GO" id="GO:0032483">
    <property type="term" value="P:regulation of Rab protein signal transduction"/>
    <property type="evidence" value="ECO:0007669"/>
    <property type="project" value="TreeGrafter"/>
</dbReference>
<proteinExistence type="predicted"/>
<dbReference type="InterPro" id="IPR051696">
    <property type="entry name" value="DENN_Domain_GEFs"/>
</dbReference>
<dbReference type="SUPFAM" id="SSF52540">
    <property type="entry name" value="P-loop containing nucleoside triphosphate hydrolases"/>
    <property type="match status" value="1"/>
</dbReference>
<dbReference type="GO" id="GO:0031410">
    <property type="term" value="C:cytoplasmic vesicle"/>
    <property type="evidence" value="ECO:0007669"/>
    <property type="project" value="TreeGrafter"/>
</dbReference>
<dbReference type="InterPro" id="IPR005112">
    <property type="entry name" value="dDENN_dom"/>
</dbReference>
<dbReference type="Gene3D" id="1.10.220.150">
    <property type="entry name" value="Arf GTPase activating protein"/>
    <property type="match status" value="1"/>
</dbReference>
<dbReference type="InterPro" id="IPR027417">
    <property type="entry name" value="P-loop_NTPase"/>
</dbReference>
<feature type="region of interest" description="Disordered" evidence="1">
    <location>
        <begin position="640"/>
        <end position="685"/>
    </location>
</feature>
<accession>A0A1Z5JEY4</accession>
<dbReference type="Gene3D" id="3.40.50.11500">
    <property type="match status" value="1"/>
</dbReference>
<protein>
    <recommendedName>
        <fullName evidence="2">UDENN domain-containing protein</fullName>
    </recommendedName>
</protein>
<feature type="compositionally biased region" description="Polar residues" evidence="1">
    <location>
        <begin position="668"/>
        <end position="679"/>
    </location>
</feature>
<organism evidence="3 4">
    <name type="scientific">Fistulifera solaris</name>
    <name type="common">Oleaginous diatom</name>
    <dbReference type="NCBI Taxonomy" id="1519565"/>
    <lineage>
        <taxon>Eukaryota</taxon>
        <taxon>Sar</taxon>
        <taxon>Stramenopiles</taxon>
        <taxon>Ochrophyta</taxon>
        <taxon>Bacillariophyta</taxon>
        <taxon>Bacillariophyceae</taxon>
        <taxon>Bacillariophycidae</taxon>
        <taxon>Naviculales</taxon>
        <taxon>Naviculaceae</taxon>
        <taxon>Fistulifera</taxon>
    </lineage>
</organism>
<evidence type="ECO:0000256" key="1">
    <source>
        <dbReference type="SAM" id="MobiDB-lite"/>
    </source>
</evidence>
<comment type="caution">
    <text evidence="3">The sequence shown here is derived from an EMBL/GenBank/DDBJ whole genome shotgun (WGS) entry which is preliminary data.</text>
</comment>
<dbReference type="InterPro" id="IPR038508">
    <property type="entry name" value="ArfGAP_dom_sf"/>
</dbReference>
<gene>
    <name evidence="3" type="ORF">FisN_24Hh105</name>
</gene>
<dbReference type="PANTHER" id="PTHR12296:SF21">
    <property type="entry name" value="DENN DOMAIN-CONTAINING PROTEIN 3"/>
    <property type="match status" value="1"/>
</dbReference>
<feature type="compositionally biased region" description="Low complexity" evidence="1">
    <location>
        <begin position="640"/>
        <end position="658"/>
    </location>
</feature>
<evidence type="ECO:0000313" key="4">
    <source>
        <dbReference type="Proteomes" id="UP000198406"/>
    </source>
</evidence>
<dbReference type="InParanoid" id="A0A1Z5JEY4"/>
<feature type="domain" description="UDENN" evidence="2">
    <location>
        <begin position="223"/>
        <end position="769"/>
    </location>
</feature>
<keyword evidence="4" id="KW-1185">Reference proteome</keyword>
<dbReference type="InterPro" id="IPR005113">
    <property type="entry name" value="uDENN_dom"/>
</dbReference>
<dbReference type="PROSITE" id="PS50211">
    <property type="entry name" value="DENN"/>
    <property type="match status" value="1"/>
</dbReference>
<dbReference type="PROSITE" id="PS50096">
    <property type="entry name" value="IQ"/>
    <property type="match status" value="1"/>
</dbReference>
<dbReference type="EMBL" id="BDSP01000052">
    <property type="protein sequence ID" value="GAX12529.1"/>
    <property type="molecule type" value="Genomic_DNA"/>
</dbReference>
<dbReference type="InterPro" id="IPR001194">
    <property type="entry name" value="cDENN_dom"/>
</dbReference>
<evidence type="ECO:0000259" key="2">
    <source>
        <dbReference type="PROSITE" id="PS50211"/>
    </source>
</evidence>
<dbReference type="InterPro" id="IPR043153">
    <property type="entry name" value="DENN_C"/>
</dbReference>
<dbReference type="SMART" id="SM00800">
    <property type="entry name" value="uDENN"/>
    <property type="match status" value="1"/>
</dbReference>
<dbReference type="InterPro" id="IPR037516">
    <property type="entry name" value="Tripartite_DENN"/>
</dbReference>
<reference evidence="3 4" key="1">
    <citation type="journal article" date="2015" name="Plant Cell">
        <title>Oil accumulation by the oleaginous diatom Fistulifera solaris as revealed by the genome and transcriptome.</title>
        <authorList>
            <person name="Tanaka T."/>
            <person name="Maeda Y."/>
            <person name="Veluchamy A."/>
            <person name="Tanaka M."/>
            <person name="Abida H."/>
            <person name="Marechal E."/>
            <person name="Bowler C."/>
            <person name="Muto M."/>
            <person name="Sunaga Y."/>
            <person name="Tanaka M."/>
            <person name="Yoshino T."/>
            <person name="Taniguchi T."/>
            <person name="Fukuda Y."/>
            <person name="Nemoto M."/>
            <person name="Matsumoto M."/>
            <person name="Wong P.S."/>
            <person name="Aburatani S."/>
            <person name="Fujibuchi W."/>
        </authorList>
    </citation>
    <scope>NUCLEOTIDE SEQUENCE [LARGE SCALE GENOMIC DNA]</scope>
    <source>
        <strain evidence="3 4">JPCC DA0580</strain>
    </source>
</reference>
<name>A0A1Z5JEY4_FISSO</name>
<sequence length="1337" mass="152968">MIPDTSSTSATLNQLLSIPSNRVCADCHSILVDASQVFVSFPRHDTDDDNSILVEEGSTVPDPADEAADRVAFTGVLICSLCADAHDLLLYQHVPRPPPAMLPYIHNQRAAQTLEAYYNPSILPRPSSDCSKAERWLFVRAKYEALAFCLPPTQHHDMAKQAWKNILQRHHWDQQYPQLCHLESSFSRSTHQSTTTHSQNTDLQKNRLIRYFCVLTPSETLDTVLMTMNLKQNHQTQPPHPEQIFLAPQVADCFPEPEDDFPSHLGLLVFPQGCHARVCRSPPSFFTFCVTTGTGERLYGAVLQVYDDVHDAQHLYDIWESASLHPPRKHHLPTKLKQPLQELFLPKCLVLLSYHPYWDLFRKFLCLIYRVALTPAPLPLERYIAHFVAQVPIPPPHVQIQLSYTTAAPPWTISPSGRWPLRDFSFQPLFSCLRISHILIVWGCLLREQKVVLCTQQENSSLLTPVAEALLSLLYPFQWQGVYLPVMPKHMVELLEAPVPFLLGLQGPLPTNRPQDDDIVWVGLDTDQVILGGGCGGLPALPERDANKLKDRLLNCAAGLYMPCGCMDDSGSVFPGSKFRSSYGNGMGFRYAQFLPVELLSNRSQTREEILGSINRAYRDVELYQPVRLIEQGAMSITASSPRATASPSAKSSLSSSRFPRKRRARSKTGSSVNTSPRNNVEDSDLFSLQDPDGFCSSDIRSSFFKFFVSVFRDYRQFIRPDEESFQYSAFVASLSVNAKQQNYVKSVLDTQLFSSFLQECHQEPPSPRVQFLDEAIRAKSVYMKRVLQRQMSNQSSSYLPNELEQVLLETYTPPPPSHIGLPADQSTWQYASFPTLDLSLIGPLQAPRQFDYSANTRSAAISGDGLIADLHPWQNYSQRLFQQAAQKQPFSVMARLEQALGNMMAPFGPSPTARSLRGLQRRNASSNLSFQRNTESQEMIWNTRRKQSILLGIFMELQRHGRLYISNKKNRQTESRAFPMGKMASKAMSPDVGAHTLQHFFRGVVLKKHLRTTRWLASRIAAHVRGRKVRIAYEWLKKALTRIQACMRGRLLRKQLFRTVLPRRIQVYRKCVFELWKHDHTPLTHRTLVWSCSSGRLLLQHAFLEEELRRLWNNLHRSTDLFVSNKSRPIDRFDDEQLNLELGLKMELYRMARQVRVSCEYTDVPKYARSSREATERLQVYERLVLKDDDELLKTFCRDLGCPTKMRYKKTWLAQNVWQSFTTAASSVQLMKELFPELKGSVDIYLIPPSRKSLKRIPADPSVSLPAHLPNWSRRVHQNVVDVARLGLLQRYSTPRGRHQVKRGDRWIDVVIKHQHLSNRSDGRVYLMKRELKLNS</sequence>
<dbReference type="Pfam" id="PF03456">
    <property type="entry name" value="uDENN"/>
    <property type="match status" value="1"/>
</dbReference>
<dbReference type="Proteomes" id="UP000198406">
    <property type="component" value="Unassembled WGS sequence"/>
</dbReference>
<dbReference type="PANTHER" id="PTHR12296">
    <property type="entry name" value="DENN DOMAIN-CONTAINING PROTEIN 4"/>
    <property type="match status" value="1"/>
</dbReference>
<dbReference type="Pfam" id="PF02141">
    <property type="entry name" value="DENN"/>
    <property type="match status" value="1"/>
</dbReference>
<dbReference type="SMART" id="SM00801">
    <property type="entry name" value="dDENN"/>
    <property type="match status" value="1"/>
</dbReference>
<dbReference type="OrthoDB" id="6019893at2759"/>
<dbReference type="SMART" id="SM00799">
    <property type="entry name" value="DENN"/>
    <property type="match status" value="1"/>
</dbReference>
<dbReference type="Gene3D" id="3.30.450.200">
    <property type="match status" value="1"/>
</dbReference>